<accession>A0A1V4KA47</accession>
<dbReference type="Proteomes" id="UP000190648">
    <property type="component" value="Unassembled WGS sequence"/>
</dbReference>
<evidence type="ECO:0000313" key="2">
    <source>
        <dbReference type="Proteomes" id="UP000190648"/>
    </source>
</evidence>
<name>A0A1V4KA47_PATFA</name>
<proteinExistence type="predicted"/>
<dbReference type="AlphaFoldDB" id="A0A1V4KA47"/>
<protein>
    <submittedName>
        <fullName evidence="1">Uncharacterized protein</fullName>
    </submittedName>
</protein>
<gene>
    <name evidence="1" type="ORF">AV530_009767</name>
</gene>
<comment type="caution">
    <text evidence="1">The sequence shown here is derived from an EMBL/GenBank/DDBJ whole genome shotgun (WGS) entry which is preliminary data.</text>
</comment>
<dbReference type="EMBL" id="LSYS01003973">
    <property type="protein sequence ID" value="OPJ81288.1"/>
    <property type="molecule type" value="Genomic_DNA"/>
</dbReference>
<evidence type="ECO:0000313" key="1">
    <source>
        <dbReference type="EMBL" id="OPJ81288.1"/>
    </source>
</evidence>
<organism evidence="1 2">
    <name type="scientific">Patagioenas fasciata monilis</name>
    <dbReference type="NCBI Taxonomy" id="372326"/>
    <lineage>
        <taxon>Eukaryota</taxon>
        <taxon>Metazoa</taxon>
        <taxon>Chordata</taxon>
        <taxon>Craniata</taxon>
        <taxon>Vertebrata</taxon>
        <taxon>Euteleostomi</taxon>
        <taxon>Archelosauria</taxon>
        <taxon>Archosauria</taxon>
        <taxon>Dinosauria</taxon>
        <taxon>Saurischia</taxon>
        <taxon>Theropoda</taxon>
        <taxon>Coelurosauria</taxon>
        <taxon>Aves</taxon>
        <taxon>Neognathae</taxon>
        <taxon>Neoaves</taxon>
        <taxon>Columbimorphae</taxon>
        <taxon>Columbiformes</taxon>
        <taxon>Columbidae</taxon>
        <taxon>Patagioenas</taxon>
    </lineage>
</organism>
<reference evidence="1 2" key="1">
    <citation type="submission" date="2016-02" db="EMBL/GenBank/DDBJ databases">
        <title>Band-tailed pigeon sequencing and assembly.</title>
        <authorList>
            <person name="Soares A.E."/>
            <person name="Novak B.J."/>
            <person name="Rice E.S."/>
            <person name="O'Connell B."/>
            <person name="Chang D."/>
            <person name="Weber S."/>
            <person name="Shapiro B."/>
        </authorList>
    </citation>
    <scope>NUCLEOTIDE SEQUENCE [LARGE SCALE GENOMIC DNA]</scope>
    <source>
        <strain evidence="1">BTP2013</strain>
        <tissue evidence="1">Blood</tissue>
    </source>
</reference>
<keyword evidence="2" id="KW-1185">Reference proteome</keyword>
<sequence length="144" mass="16231">MPSRARSTNICLGKDFKAGDTSSAVTHHLPSHRTDAPGTECCARIGPRCRETVPNGGCTRGKPVQVQRGGLQRGNRRDEKYHAQIWKLCFSSRAMQQLYNGMEAAWSREVMWNNATAQNKISWSMVFQLFWILPRHPLLFSAGL</sequence>